<dbReference type="SUPFAM" id="SSF56112">
    <property type="entry name" value="Protein kinase-like (PK-like)"/>
    <property type="match status" value="1"/>
</dbReference>
<evidence type="ECO:0000256" key="9">
    <source>
        <dbReference type="ARBA" id="ARBA00057837"/>
    </source>
</evidence>
<evidence type="ECO:0000256" key="8">
    <source>
        <dbReference type="ARBA" id="ARBA00048679"/>
    </source>
</evidence>
<evidence type="ECO:0000313" key="14">
    <source>
        <dbReference type="Proteomes" id="UP000789524"/>
    </source>
</evidence>
<proteinExistence type="predicted"/>
<dbReference type="InterPro" id="IPR011009">
    <property type="entry name" value="Kinase-like_dom_sf"/>
</dbReference>
<dbReference type="PROSITE" id="PS00108">
    <property type="entry name" value="PROTEIN_KINASE_ST"/>
    <property type="match status" value="1"/>
</dbReference>
<comment type="caution">
    <text evidence="13">The sequence shown here is derived from an EMBL/GenBank/DDBJ whole genome shotgun (WGS) entry which is preliminary data.</text>
</comment>
<protein>
    <recommendedName>
        <fullName evidence="10">Casein kinase II subunit alpha</fullName>
        <ecNumber evidence="2">2.7.11.1</ecNumber>
    </recommendedName>
</protein>
<dbReference type="Pfam" id="PF24545">
    <property type="entry name" value="Ig_TPPC8_1st"/>
    <property type="match status" value="1"/>
</dbReference>
<dbReference type="PANTHER" id="PTHR12975">
    <property type="entry name" value="TRANSPORT PROTEIN TRAPP"/>
    <property type="match status" value="1"/>
</dbReference>
<dbReference type="SMART" id="SM00220">
    <property type="entry name" value="S_TKc"/>
    <property type="match status" value="1"/>
</dbReference>
<dbReference type="InterPro" id="IPR000719">
    <property type="entry name" value="Prot_kinase_dom"/>
</dbReference>
<dbReference type="PROSITE" id="PS00107">
    <property type="entry name" value="PROTEIN_KINASE_ATP"/>
    <property type="match status" value="1"/>
</dbReference>
<sequence length="1784" mass="202082">MTKTAQEFIQNSFSPIIATLCSPKVDNIVCKNNLTLPELLQPFTKLDWEGQIREPGGNFCTIRNLNLVIRDVLWKPLQPTEARRQLNNAVLHNYDDKTVMMKIDTEIFDVPQATPWFDAWRETYLEVQFPSDHEFTKHFLACIIVATTLEDDIVETYNTLNQQYAQLQNVTPPKLPKWFNSSVLKSYLLLHDVSAIPKEKADKMFETMKQTFGAPNCFMLAINSKTSMEPKLATDYWTNYLKQSSESSVETVSLSSSSSIHDAQLTSQPGHASLLDDRQIALTSSTNVDGVHPLTNAESDTYDNANSLQPYSFSGSSESVNVAGRQLERQSEIHGAALNANDIESMKSFLKDYVSKAFVPYLEKLIAQLNEVVANKKGVSRSLLSATKRWFTAGKSGTTTMNNTVIYSSDCPELQLRRLGDVWFMCGQWSRAFDSYHAAKREFYADSAWLCYAGALEMAAVSAFMAGDANRKTFGYMEESIVTYLNTCRMVQYAVRATLLSVPCLISAGFYGEAAKQLIRMTSEDSDLRSAMLLEQAALCFLKGPSTKIMSRKYAFHMVLAGHRFSKAGQKKHAYRCYKRAYQVYEDSGWRLSTDHVQFALGRLAGALRVKEAVSWLAAPLAPHSPQPAAMQDAFLREFMLAHQQFVETLEEFKEHLPVLPVPLLSVEDTAVLCVGPMPLSSPGRIAASSLSLPPQRNSTKDYPFWHKLEENLLQVAQGSVPMIFKPSIDLYTQKTDSNPIVPKGEPIQIAITLYNPLKIPILLKDLELLWQFTLDADNTEISSDEILNNEPLIASGQIKESNVIRGQNLKSFLLEGECKKTLNLTVTPLQTGQLSIQGLAFNLINVGEGKNNENGVSVLGKVNLQNGANCSDKLLLITVIQHAPCLQMTLSETVSEVISGEILTVDVDFCNVGPVALNNLYLAVSHPECMSVVGSSDSEDDFGVLYDEKYRPPPDFTDERAARAAARAMSAARRVTSVAPQCSAGAHVRTTLLLRPHARASDLYLLAYYETGQRARPHRLLRHVFRFKPIETVEISVTPRRGLSTVDNKVIESMHLSIELKNVCNEKEDDITLEVLEASLLSRQWRLADSRHSSETDNCLISRERIHFILKSTRIFEELPDGRVEYSCLKFAEHHPETKDDINKPPYSKFVTDYMSPLLENLESIQSPTNTSGLIQSMLVLRWKANNRKTNRRVVGQHCLWMDCFTKTLSREREKLPVEVTSGVQLDELDSATDITDTKSKNDNNDLVIIKVEHSNYINHNFKANKLCMIPVVLNIVNCQGSPVTVFIDMHKQQNRDSSGEIGWAGALNNGLDADSKELGVNVTLDKFESRRVQVRALCAAPGTYLVGGAFHVTTKQDQILNSYFPNTTSLLVVKQISFILRNFNCSLKYTSRIISFLTSKIFLFTVSLLKTYAISGKSVVEKTLGWQRYNTMAVPSRARVYADVNSQKPSEYWDYESYVVNWGNQEDYQLVRKLGRGKYSEVFEAINVTNNEKCVVKILKPVKKKKIKREIKILENLRGGTNLITLEAVVKDPVSRTPALIFEHVNNTDFKQLYQTLSDYDIRYYLYELLKALDYCHSMGIMHRDVKPHNVMIDHDNRKLRLIDWGLAEFYHPGQEYNVRVASRYFKGPELLVDYQMYDYSLDMWSLGCMLASMIFRKEPFFHGHDNYDQLVRIAKVLGTEELFEYLDKYHIELDPRFHDILGRHSRKRWERFVHSENQHLVSPEALDFLDRLLRYDHYERHTAREAMDHPYFYPIVKVQGLMVSSNSPSPNALQGPINAAE</sequence>
<dbReference type="Proteomes" id="UP000789524">
    <property type="component" value="Unassembled WGS sequence"/>
</dbReference>
<dbReference type="OrthoDB" id="203724at2759"/>
<dbReference type="InterPro" id="IPR024420">
    <property type="entry name" value="TRAPP_III_complex_Trs85"/>
</dbReference>
<accession>A0A8J2R1W2</accession>
<dbReference type="InterPro" id="IPR045216">
    <property type="entry name" value="CK2_alpha"/>
</dbReference>
<dbReference type="InterPro" id="IPR058541">
    <property type="entry name" value="Ig_TPPC8_1st"/>
</dbReference>
<organism evidence="13 14">
    <name type="scientific">Danaus chrysippus</name>
    <name type="common">African queen</name>
    <dbReference type="NCBI Taxonomy" id="151541"/>
    <lineage>
        <taxon>Eukaryota</taxon>
        <taxon>Metazoa</taxon>
        <taxon>Ecdysozoa</taxon>
        <taxon>Arthropoda</taxon>
        <taxon>Hexapoda</taxon>
        <taxon>Insecta</taxon>
        <taxon>Pterygota</taxon>
        <taxon>Neoptera</taxon>
        <taxon>Endopterygota</taxon>
        <taxon>Lepidoptera</taxon>
        <taxon>Glossata</taxon>
        <taxon>Ditrysia</taxon>
        <taxon>Papilionoidea</taxon>
        <taxon>Nymphalidae</taxon>
        <taxon>Danainae</taxon>
        <taxon>Danaini</taxon>
        <taxon>Danaina</taxon>
        <taxon>Danaus</taxon>
        <taxon>Anosia</taxon>
    </lineage>
</organism>
<dbReference type="FunFam" id="3.30.200.20:FF:000088">
    <property type="entry name" value="Casein kinase II subunit alpha"/>
    <property type="match status" value="1"/>
</dbReference>
<name>A0A8J2R1W2_9NEOP</name>
<dbReference type="Pfam" id="PF00069">
    <property type="entry name" value="Pkinase"/>
    <property type="match status" value="1"/>
</dbReference>
<gene>
    <name evidence="13" type="ORF">DCHRY22_LOCUS13999</name>
</gene>
<feature type="domain" description="Protein kinase" evidence="12">
    <location>
        <begin position="1470"/>
        <end position="1755"/>
    </location>
</feature>
<comment type="subunit">
    <text evidence="1">Tetramer of two alpha and two beta chains.</text>
</comment>
<dbReference type="GO" id="GO:0005524">
    <property type="term" value="F:ATP binding"/>
    <property type="evidence" value="ECO:0007669"/>
    <property type="project" value="UniProtKB-UniRule"/>
</dbReference>
<keyword evidence="4" id="KW-0808">Transferase</keyword>
<evidence type="ECO:0000256" key="7">
    <source>
        <dbReference type="ARBA" id="ARBA00022840"/>
    </source>
</evidence>
<evidence type="ECO:0000256" key="11">
    <source>
        <dbReference type="PROSITE-ProRule" id="PRU10141"/>
    </source>
</evidence>
<dbReference type="Gene3D" id="3.30.200.20">
    <property type="entry name" value="Phosphorylase Kinase, domain 1"/>
    <property type="match status" value="1"/>
</dbReference>
<evidence type="ECO:0000313" key="13">
    <source>
        <dbReference type="EMBL" id="CAG9581377.1"/>
    </source>
</evidence>
<keyword evidence="3" id="KW-0723">Serine/threonine-protein kinase</keyword>
<evidence type="ECO:0000256" key="2">
    <source>
        <dbReference type="ARBA" id="ARBA00012513"/>
    </source>
</evidence>
<dbReference type="Gene3D" id="1.10.510.10">
    <property type="entry name" value="Transferase(Phosphotransferase) domain 1"/>
    <property type="match status" value="1"/>
</dbReference>
<dbReference type="PANTHER" id="PTHR12975:SF6">
    <property type="entry name" value="TRAFFICKING PROTEIN PARTICLE COMPLEX SUBUNIT 8"/>
    <property type="match status" value="1"/>
</dbReference>
<dbReference type="EMBL" id="CAKASE010000080">
    <property type="protein sequence ID" value="CAG9581377.1"/>
    <property type="molecule type" value="Genomic_DNA"/>
</dbReference>
<evidence type="ECO:0000256" key="6">
    <source>
        <dbReference type="ARBA" id="ARBA00022777"/>
    </source>
</evidence>
<dbReference type="Pfam" id="PF24542">
    <property type="entry name" value="Ig_TPPC8_C"/>
    <property type="match status" value="1"/>
</dbReference>
<keyword evidence="7 11" id="KW-0067">ATP-binding</keyword>
<evidence type="ECO:0000256" key="3">
    <source>
        <dbReference type="ARBA" id="ARBA00022527"/>
    </source>
</evidence>
<keyword evidence="5 11" id="KW-0547">Nucleotide-binding</keyword>
<dbReference type="CDD" id="cd14132">
    <property type="entry name" value="STKc_CK2_alpha"/>
    <property type="match status" value="1"/>
</dbReference>
<comment type="catalytic activity">
    <reaction evidence="8">
        <text>L-seryl-[protein] + ATP = O-phospho-L-seryl-[protein] + ADP + H(+)</text>
        <dbReference type="Rhea" id="RHEA:17989"/>
        <dbReference type="Rhea" id="RHEA-COMP:9863"/>
        <dbReference type="Rhea" id="RHEA-COMP:11604"/>
        <dbReference type="ChEBI" id="CHEBI:15378"/>
        <dbReference type="ChEBI" id="CHEBI:29999"/>
        <dbReference type="ChEBI" id="CHEBI:30616"/>
        <dbReference type="ChEBI" id="CHEBI:83421"/>
        <dbReference type="ChEBI" id="CHEBI:456216"/>
        <dbReference type="EC" id="2.7.11.1"/>
    </reaction>
</comment>
<dbReference type="PROSITE" id="PS50011">
    <property type="entry name" value="PROTEIN_KINASE_DOM"/>
    <property type="match status" value="1"/>
</dbReference>
<evidence type="ECO:0000256" key="1">
    <source>
        <dbReference type="ARBA" id="ARBA00011270"/>
    </source>
</evidence>
<dbReference type="FunFam" id="1.10.510.10:FF:000059">
    <property type="entry name" value="Casein kinase II subunit alpha"/>
    <property type="match status" value="1"/>
</dbReference>
<dbReference type="EC" id="2.7.11.1" evidence="2"/>
<keyword evidence="14" id="KW-1185">Reference proteome</keyword>
<dbReference type="InterPro" id="IPR057651">
    <property type="entry name" value="Ig_TPPC8_C"/>
</dbReference>
<evidence type="ECO:0000256" key="4">
    <source>
        <dbReference type="ARBA" id="ARBA00022679"/>
    </source>
</evidence>
<dbReference type="InterPro" id="IPR008271">
    <property type="entry name" value="Ser/Thr_kinase_AS"/>
</dbReference>
<reference evidence="13" key="1">
    <citation type="submission" date="2021-09" db="EMBL/GenBank/DDBJ databases">
        <authorList>
            <person name="Martin H S."/>
        </authorList>
    </citation>
    <scope>NUCLEOTIDE SEQUENCE</scope>
</reference>
<dbReference type="GO" id="GO:0004674">
    <property type="term" value="F:protein serine/threonine kinase activity"/>
    <property type="evidence" value="ECO:0007669"/>
    <property type="project" value="UniProtKB-KW"/>
</dbReference>
<dbReference type="InterPro" id="IPR017441">
    <property type="entry name" value="Protein_kinase_ATP_BS"/>
</dbReference>
<dbReference type="GO" id="GO:1990072">
    <property type="term" value="C:TRAPPIII protein complex"/>
    <property type="evidence" value="ECO:0007669"/>
    <property type="project" value="TreeGrafter"/>
</dbReference>
<dbReference type="Pfam" id="PF12739">
    <property type="entry name" value="TRAPPC-Trs85"/>
    <property type="match status" value="1"/>
</dbReference>
<evidence type="ECO:0000256" key="5">
    <source>
        <dbReference type="ARBA" id="ARBA00022741"/>
    </source>
</evidence>
<evidence type="ECO:0000256" key="10">
    <source>
        <dbReference type="ARBA" id="ARBA00071078"/>
    </source>
</evidence>
<keyword evidence="6" id="KW-0418">Kinase</keyword>
<evidence type="ECO:0000259" key="12">
    <source>
        <dbReference type="PROSITE" id="PS50011"/>
    </source>
</evidence>
<comment type="function">
    <text evidence="9">Casein kinases are operationally defined by their preferential utilization of acidic proteins such as caseins as substrates. The alpha chain contains the catalytic site. May participate in Wnt signaling.</text>
</comment>
<feature type="binding site" evidence="11">
    <location>
        <position position="1499"/>
    </location>
    <ligand>
        <name>ATP</name>
        <dbReference type="ChEBI" id="CHEBI:30616"/>
    </ligand>
</feature>